<dbReference type="GO" id="GO:0005634">
    <property type="term" value="C:nucleus"/>
    <property type="evidence" value="ECO:0007669"/>
    <property type="project" value="TreeGrafter"/>
</dbReference>
<reference evidence="2 3" key="1">
    <citation type="journal article" date="2011" name="Proc. Natl. Acad. Sci. U.S.A.">
        <title>Evolutionary erosion of yeast sex chromosomes by mating-type switching accidents.</title>
        <authorList>
            <person name="Gordon J.L."/>
            <person name="Armisen D."/>
            <person name="Proux-Wera E."/>
            <person name="Oheigeartaigh S.S."/>
            <person name="Byrne K.P."/>
            <person name="Wolfe K.H."/>
        </authorList>
    </citation>
    <scope>NUCLEOTIDE SEQUENCE [LARGE SCALE GENOMIC DNA]</scope>
    <source>
        <strain evidence="3">ATCC 24235 / CBS 4417 / NBRC 1672 / NRRL Y-8282 / UCD 70-5</strain>
    </source>
</reference>
<evidence type="ECO:0000313" key="3">
    <source>
        <dbReference type="Proteomes" id="UP000005666"/>
    </source>
</evidence>
<evidence type="ECO:0008006" key="4">
    <source>
        <dbReference type="Google" id="ProtNLM"/>
    </source>
</evidence>
<dbReference type="RefSeq" id="XP_003685674.1">
    <property type="nucleotide sequence ID" value="XM_003685626.1"/>
</dbReference>
<evidence type="ECO:0000256" key="1">
    <source>
        <dbReference type="SAM" id="MobiDB-lite"/>
    </source>
</evidence>
<dbReference type="PANTHER" id="PTHR23389">
    <property type="entry name" value="CHROMOSOME TRANSMISSION FIDELITY FACTOR 18"/>
    <property type="match status" value="1"/>
</dbReference>
<feature type="region of interest" description="Disordered" evidence="1">
    <location>
        <begin position="1"/>
        <end position="22"/>
    </location>
</feature>
<dbReference type="HOGENOM" id="CLU_019060_0_0_1"/>
<evidence type="ECO:0000313" key="2">
    <source>
        <dbReference type="EMBL" id="CCE63240.1"/>
    </source>
</evidence>
<dbReference type="GO" id="GO:0003677">
    <property type="term" value="F:DNA binding"/>
    <property type="evidence" value="ECO:0007669"/>
    <property type="project" value="TreeGrafter"/>
</dbReference>
<dbReference type="eggNOG" id="KOG1968">
    <property type="taxonomic scope" value="Eukaryota"/>
</dbReference>
<accession>G8BTL2</accession>
<dbReference type="InterPro" id="IPR027417">
    <property type="entry name" value="P-loop_NTPase"/>
</dbReference>
<proteinExistence type="predicted"/>
<keyword evidence="3" id="KW-1185">Reference proteome</keyword>
<dbReference type="Proteomes" id="UP000005666">
    <property type="component" value="Chromosome 5"/>
</dbReference>
<dbReference type="KEGG" id="tpf:TPHA_0E01450"/>
<dbReference type="AlphaFoldDB" id="G8BTL2"/>
<organism evidence="2 3">
    <name type="scientific">Tetrapisispora phaffii (strain ATCC 24235 / CBS 4417 / NBRC 1672 / NRRL Y-8282 / UCD 70-5)</name>
    <name type="common">Yeast</name>
    <name type="synonym">Fabospora phaffii</name>
    <dbReference type="NCBI Taxonomy" id="1071381"/>
    <lineage>
        <taxon>Eukaryota</taxon>
        <taxon>Fungi</taxon>
        <taxon>Dikarya</taxon>
        <taxon>Ascomycota</taxon>
        <taxon>Saccharomycotina</taxon>
        <taxon>Saccharomycetes</taxon>
        <taxon>Saccharomycetales</taxon>
        <taxon>Saccharomycetaceae</taxon>
        <taxon>Tetrapisispora</taxon>
    </lineage>
</organism>
<dbReference type="OrthoDB" id="10064318at2759"/>
<dbReference type="SUPFAM" id="SSF52540">
    <property type="entry name" value="P-loop containing nucleoside triphosphate hydrolases"/>
    <property type="match status" value="1"/>
</dbReference>
<dbReference type="PANTHER" id="PTHR23389:SF11">
    <property type="entry name" value="TELOMERE LENGTH REGULATION PROTEIN ELG1"/>
    <property type="match status" value="1"/>
</dbReference>
<dbReference type="GeneID" id="11531450"/>
<dbReference type="Gene3D" id="3.40.50.300">
    <property type="entry name" value="P-loop containing nucleotide triphosphate hydrolases"/>
    <property type="match status" value="1"/>
</dbReference>
<dbReference type="EMBL" id="HE612860">
    <property type="protein sequence ID" value="CCE63240.1"/>
    <property type="molecule type" value="Genomic_DNA"/>
</dbReference>
<feature type="compositionally biased region" description="Polar residues" evidence="1">
    <location>
        <begin position="11"/>
        <end position="22"/>
    </location>
</feature>
<dbReference type="STRING" id="1071381.G8BTL2"/>
<gene>
    <name evidence="2" type="primary">TPHA0E01450</name>
    <name evidence="2" type="ordered locus">TPHA_0E01450</name>
</gene>
<name>G8BTL2_TETPH</name>
<protein>
    <recommendedName>
        <fullName evidence="4">ATPase AAA-type core domain-containing protein</fullName>
    </recommendedName>
</protein>
<sequence>MKQKSIKDILNGQNSNKSNARSNVIAPVENDEVILDISGVNEGSPSTIEPITVPSSQSSSLPKGGQFISIQNEMDKDKPMISAKNFLIRNSKTLSKGSKKNSRQKKIINPETIVISLDNENGIDDDYLENDAVMKMNKVNNKFEQLTKPNISITPISNFKTTKLKDLFGKVQKNGKASFQNASTLNRKNEISKLKDLVAPWPQKQLYQPNDADQYTSIEEGKYENVLLTKKKTKTPNLEISEEDYKYLNRNTITNNSDCNMLHKKLNLFGTSALDSSFLKNHHSLLIDYFEPKELKHVLLEPTLKSSVNNCILESFEKLKKMTTRNQLLQKKNYTKEIDYDDFNNFIVYDDDLNVSKDYETFSGGNSNENEEFVPLIVLYGNAVGKNTLLKVIMDALQGQIYELNTSTNRSKKNILESLLEFSTTHYVKGKNSKGLILLDDIDVLFKEHDKFFWYAVERLLLSARKPVVLTCRDINYIPSNLLQIAINQDTCFEAKRISPKSVVSFLQYYMKKINTEINPEALRCIVEINQNDIRKSLLDLQFLLLPPHTYTFKTPKELNEHHVSDLKELSDYLEILSYADVIDNCIKFKSLINDDKYHTLNTPSAILKCRDSTDEIKLQNDYLIDYKLYLDDELHRKQLPFELNISKYLENKTNEVSGIERNKNLSKIALVKEKNHKRITNSNVVFLSSRISKRNTQNVTARKTRNSSKKFFELIENFSTTDETDEMIDFDFSLNNQSNLDTYVNPYVFKIAEFE</sequence>